<sequence>MQMVWLDTVIGLLWGFWLAMYLDRFYAKQVTAVHLCVFVFVQKSFKTNRALGSFINLSVLCLFLMAASALIGHFVESWGLFVLGWILGYGIYLLRFSQPKPDVQRRV</sequence>
<dbReference type="Proteomes" id="UP001149400">
    <property type="component" value="Unassembled WGS sequence"/>
</dbReference>
<keyword evidence="1" id="KW-0472">Membrane</keyword>
<protein>
    <recommendedName>
        <fullName evidence="4">Permease</fullName>
    </recommendedName>
</protein>
<keyword evidence="1" id="KW-1133">Transmembrane helix</keyword>
<evidence type="ECO:0000313" key="2">
    <source>
        <dbReference type="EMBL" id="MDD1794247.1"/>
    </source>
</evidence>
<comment type="caution">
    <text evidence="2">The sequence shown here is derived from an EMBL/GenBank/DDBJ whole genome shotgun (WGS) entry which is preliminary data.</text>
</comment>
<feature type="transmembrane region" description="Helical" evidence="1">
    <location>
        <begin position="53"/>
        <end position="72"/>
    </location>
</feature>
<keyword evidence="3" id="KW-1185">Reference proteome</keyword>
<accession>A0ABT5R408</accession>
<gene>
    <name evidence="2" type="ORF">LRP50_13985</name>
</gene>
<evidence type="ECO:0008006" key="4">
    <source>
        <dbReference type="Google" id="ProtNLM"/>
    </source>
</evidence>
<evidence type="ECO:0000256" key="1">
    <source>
        <dbReference type="SAM" id="Phobius"/>
    </source>
</evidence>
<reference evidence="2" key="1">
    <citation type="submission" date="2021-12" db="EMBL/GenBank/DDBJ databases">
        <title>Enterovibrio ZSDZ35 sp. nov. and Enterovibrio ZSDZ42 sp. nov., isolated from coastal seawater in Qingdao.</title>
        <authorList>
            <person name="Zhang P."/>
        </authorList>
    </citation>
    <scope>NUCLEOTIDE SEQUENCE</scope>
    <source>
        <strain evidence="2">ZSDZ42</strain>
    </source>
</reference>
<feature type="transmembrane region" description="Helical" evidence="1">
    <location>
        <begin position="78"/>
        <end position="96"/>
    </location>
</feature>
<proteinExistence type="predicted"/>
<dbReference type="RefSeq" id="WP_274165081.1">
    <property type="nucleotide sequence ID" value="NZ_JAJUBC010000015.1"/>
</dbReference>
<organism evidence="2 3">
    <name type="scientific">Enterovibrio gelatinilyticus</name>
    <dbReference type="NCBI Taxonomy" id="2899819"/>
    <lineage>
        <taxon>Bacteria</taxon>
        <taxon>Pseudomonadati</taxon>
        <taxon>Pseudomonadota</taxon>
        <taxon>Gammaproteobacteria</taxon>
        <taxon>Vibrionales</taxon>
        <taxon>Vibrionaceae</taxon>
        <taxon>Enterovibrio</taxon>
    </lineage>
</organism>
<name>A0ABT5R408_9GAMM</name>
<evidence type="ECO:0000313" key="3">
    <source>
        <dbReference type="Proteomes" id="UP001149400"/>
    </source>
</evidence>
<dbReference type="EMBL" id="JAJUBC010000015">
    <property type="protein sequence ID" value="MDD1794247.1"/>
    <property type="molecule type" value="Genomic_DNA"/>
</dbReference>
<keyword evidence="1" id="KW-0812">Transmembrane</keyword>